<evidence type="ECO:0000259" key="8">
    <source>
        <dbReference type="Pfam" id="PF14008"/>
    </source>
</evidence>
<dbReference type="InterPro" id="IPR015914">
    <property type="entry name" value="PAPs_N"/>
</dbReference>
<dbReference type="RefSeq" id="XP_003290549.1">
    <property type="nucleotide sequence ID" value="XM_003290501.1"/>
</dbReference>
<dbReference type="Pfam" id="PF14008">
    <property type="entry name" value="Metallophos_C"/>
    <property type="match status" value="1"/>
</dbReference>
<gene>
    <name evidence="10" type="ORF">DICPUDRAFT_155063</name>
</gene>
<feature type="chain" id="PRO_5005128788" description="Purple acid phosphatase" evidence="6">
    <location>
        <begin position="20"/>
        <end position="593"/>
    </location>
</feature>
<evidence type="ECO:0000259" key="7">
    <source>
        <dbReference type="Pfam" id="PF00149"/>
    </source>
</evidence>
<name>F0ZSZ8_DICPU</name>
<dbReference type="InterPro" id="IPR008963">
    <property type="entry name" value="Purple_acid_Pase-like_N"/>
</dbReference>
<comment type="subcellular location">
    <subcellularLocation>
        <location evidence="1">Secreted</location>
    </subcellularLocation>
</comment>
<dbReference type="Gene3D" id="3.60.21.10">
    <property type="match status" value="1"/>
</dbReference>
<dbReference type="EMBL" id="GL871166">
    <property type="protein sequence ID" value="EGC32941.1"/>
    <property type="molecule type" value="Genomic_DNA"/>
</dbReference>
<dbReference type="CDD" id="cd00839">
    <property type="entry name" value="MPP_PAPs"/>
    <property type="match status" value="1"/>
</dbReference>
<feature type="domain" description="Purple acid phosphatase C-terminal" evidence="8">
    <location>
        <begin position="516"/>
        <end position="585"/>
    </location>
</feature>
<dbReference type="GO" id="GO:0046872">
    <property type="term" value="F:metal ion binding"/>
    <property type="evidence" value="ECO:0007669"/>
    <property type="project" value="InterPro"/>
</dbReference>
<proteinExistence type="inferred from homology"/>
<dbReference type="InterPro" id="IPR025733">
    <property type="entry name" value="PAPs_C"/>
</dbReference>
<protein>
    <recommendedName>
        <fullName evidence="6">Purple acid phosphatase</fullName>
        <ecNumber evidence="6">3.1.3.2</ecNumber>
    </recommendedName>
</protein>
<dbReference type="InterPro" id="IPR029052">
    <property type="entry name" value="Metallo-depent_PP-like"/>
</dbReference>
<evidence type="ECO:0000313" key="11">
    <source>
        <dbReference type="Proteomes" id="UP000001064"/>
    </source>
</evidence>
<evidence type="ECO:0000256" key="2">
    <source>
        <dbReference type="ARBA" id="ARBA00011738"/>
    </source>
</evidence>
<dbReference type="GeneID" id="10507944"/>
<dbReference type="GO" id="GO:0005576">
    <property type="term" value="C:extracellular region"/>
    <property type="evidence" value="ECO:0007669"/>
    <property type="project" value="UniProtKB-SubCell"/>
</dbReference>
<organism evidence="10 11">
    <name type="scientific">Dictyostelium purpureum</name>
    <name type="common">Slime mold</name>
    <dbReference type="NCBI Taxonomy" id="5786"/>
    <lineage>
        <taxon>Eukaryota</taxon>
        <taxon>Amoebozoa</taxon>
        <taxon>Evosea</taxon>
        <taxon>Eumycetozoa</taxon>
        <taxon>Dictyostelia</taxon>
        <taxon>Dictyosteliales</taxon>
        <taxon>Dictyosteliaceae</taxon>
        <taxon>Dictyostelium</taxon>
    </lineage>
</organism>
<comment type="catalytic activity">
    <reaction evidence="6">
        <text>a phosphate monoester + H2O = an alcohol + phosphate</text>
        <dbReference type="Rhea" id="RHEA:15017"/>
        <dbReference type="ChEBI" id="CHEBI:15377"/>
        <dbReference type="ChEBI" id="CHEBI:30879"/>
        <dbReference type="ChEBI" id="CHEBI:43474"/>
        <dbReference type="ChEBI" id="CHEBI:67140"/>
        <dbReference type="EC" id="3.1.3.2"/>
    </reaction>
</comment>
<dbReference type="STRING" id="5786.F0ZSZ8"/>
<dbReference type="VEuPathDB" id="AmoebaDB:DICPUDRAFT_155063"/>
<evidence type="ECO:0000256" key="3">
    <source>
        <dbReference type="ARBA" id="ARBA00022525"/>
    </source>
</evidence>
<comment type="subunit">
    <text evidence="2">Homodimer.</text>
</comment>
<dbReference type="InParanoid" id="F0ZSZ8"/>
<dbReference type="eggNOG" id="KOG1378">
    <property type="taxonomic scope" value="Eukaryota"/>
</dbReference>
<dbReference type="PANTHER" id="PTHR45778:SF7">
    <property type="entry name" value="PURPLE ACID PHOSPHATASE"/>
    <property type="match status" value="1"/>
</dbReference>
<feature type="domain" description="Calcineurin-like phosphoesterase" evidence="7">
    <location>
        <begin position="325"/>
        <end position="497"/>
    </location>
</feature>
<evidence type="ECO:0000256" key="6">
    <source>
        <dbReference type="RuleBase" id="RU361203"/>
    </source>
</evidence>
<sequence>MKYSVIILFVLYFIVFSKGTFVDISPTTIKNSNDEITISWSGIKSPTPYDIVAIYSPSNTSILFPNGYLKLSQSKTWKEGYGNLKLPLLNVREDYIFRLWVPTSESSEPILNIFPNISLNIFATSNPIGFQNPNQPGKSYLSITKNSSEMRLMWVSGTDDTPIVMYGIDSNLKTYEKAKGTSSTYSIMDMCSYPANSTDYFKNPGYIHNTVMVNLLPNTVYYYSFGSDNDGWSLIQSFITPSYNDISDSEAFVVAFGDLGTNFPFNIFSPLILAQKPATQTIASILNTINTPYEKSTFFSNYKGSPKSRGNLSPSLPPFWNIHHIGDISYAVGVSFIWDYYFDSMEPIISKVPYMVSIGNHEYDYLGQEFLPSWSNYGTDSGGECGVPYNKRFHMNGDDTSRNLWYSYNNGPIHFTVMSAEHDFLEGSQQYEWIVNDLKNIDRKKTPWLVFSGHRPMYTSCVQSDDSGVIAKIQEIIEPLFKEYDVNLALWAHLHTYERTCGIISNFTCADDDNEGTVHVVIGMAGNTWENPWYSSDNSGGFGHQDQPEWSIFRAVDFGHTRLYANQTNLIFEFVTNNRFLVHDSFVLKNKYN</sequence>
<evidence type="ECO:0000256" key="5">
    <source>
        <dbReference type="ARBA" id="ARBA00023180"/>
    </source>
</evidence>
<dbReference type="PANTHER" id="PTHR45778">
    <property type="entry name" value="PURPLE ACID PHOSPHATASE-RELATED"/>
    <property type="match status" value="1"/>
</dbReference>
<dbReference type="OrthoDB" id="45007at2759"/>
<keyword evidence="6" id="KW-0378">Hydrolase</keyword>
<evidence type="ECO:0000256" key="4">
    <source>
        <dbReference type="ARBA" id="ARBA00022729"/>
    </source>
</evidence>
<dbReference type="EC" id="3.1.3.2" evidence="6"/>
<dbReference type="GO" id="GO:0003993">
    <property type="term" value="F:acid phosphatase activity"/>
    <property type="evidence" value="ECO:0007669"/>
    <property type="project" value="UniProtKB-EC"/>
</dbReference>
<keyword evidence="4 6" id="KW-0732">Signal</keyword>
<feature type="domain" description="Purple acid phosphatase N-terminal" evidence="9">
    <location>
        <begin position="139"/>
        <end position="240"/>
    </location>
</feature>
<dbReference type="KEGG" id="dpp:DICPUDRAFT_155063"/>
<accession>F0ZSZ8</accession>
<comment type="similarity">
    <text evidence="6">Belongs to the metallophosphoesterase superfamily. Purple acid phosphatase family.</text>
</comment>
<dbReference type="SUPFAM" id="SSF56300">
    <property type="entry name" value="Metallo-dependent phosphatases"/>
    <property type="match status" value="1"/>
</dbReference>
<evidence type="ECO:0000259" key="9">
    <source>
        <dbReference type="Pfam" id="PF16656"/>
    </source>
</evidence>
<feature type="signal peptide" evidence="6">
    <location>
        <begin position="1"/>
        <end position="19"/>
    </location>
</feature>
<dbReference type="Gene3D" id="2.60.40.380">
    <property type="entry name" value="Purple acid phosphatase-like, N-terminal"/>
    <property type="match status" value="1"/>
</dbReference>
<keyword evidence="5" id="KW-0325">Glycoprotein</keyword>
<keyword evidence="11" id="KW-1185">Reference proteome</keyword>
<dbReference type="Pfam" id="PF16656">
    <property type="entry name" value="Pur_ac_phosph_N"/>
    <property type="match status" value="1"/>
</dbReference>
<dbReference type="Pfam" id="PF00149">
    <property type="entry name" value="Metallophos"/>
    <property type="match status" value="1"/>
</dbReference>
<dbReference type="InterPro" id="IPR041792">
    <property type="entry name" value="MPP_PAP"/>
</dbReference>
<evidence type="ECO:0000313" key="10">
    <source>
        <dbReference type="EMBL" id="EGC32941.1"/>
    </source>
</evidence>
<reference evidence="11" key="1">
    <citation type="journal article" date="2011" name="Genome Biol.">
        <title>Comparative genomics of the social amoebae Dictyostelium discoideum and Dictyostelium purpureum.</title>
        <authorList>
            <consortium name="US DOE Joint Genome Institute (JGI-PGF)"/>
            <person name="Sucgang R."/>
            <person name="Kuo A."/>
            <person name="Tian X."/>
            <person name="Salerno W."/>
            <person name="Parikh A."/>
            <person name="Feasley C.L."/>
            <person name="Dalin E."/>
            <person name="Tu H."/>
            <person name="Huang E."/>
            <person name="Barry K."/>
            <person name="Lindquist E."/>
            <person name="Shapiro H."/>
            <person name="Bruce D."/>
            <person name="Schmutz J."/>
            <person name="Salamov A."/>
            <person name="Fey P."/>
            <person name="Gaudet P."/>
            <person name="Anjard C."/>
            <person name="Babu M.M."/>
            <person name="Basu S."/>
            <person name="Bushmanova Y."/>
            <person name="van der Wel H."/>
            <person name="Katoh-Kurasawa M."/>
            <person name="Dinh C."/>
            <person name="Coutinho P.M."/>
            <person name="Saito T."/>
            <person name="Elias M."/>
            <person name="Schaap P."/>
            <person name="Kay R.R."/>
            <person name="Henrissat B."/>
            <person name="Eichinger L."/>
            <person name="Rivero F."/>
            <person name="Putnam N.H."/>
            <person name="West C.M."/>
            <person name="Loomis W.F."/>
            <person name="Chisholm R.L."/>
            <person name="Shaulsky G."/>
            <person name="Strassmann J.E."/>
            <person name="Queller D.C."/>
            <person name="Kuspa A."/>
            <person name="Grigoriev I.V."/>
        </authorList>
    </citation>
    <scope>NUCLEOTIDE SEQUENCE [LARGE SCALE GENOMIC DNA]</scope>
    <source>
        <strain evidence="11">QSDP1</strain>
    </source>
</reference>
<dbReference type="SUPFAM" id="SSF49363">
    <property type="entry name" value="Purple acid phosphatase, N-terminal domain"/>
    <property type="match status" value="1"/>
</dbReference>
<dbReference type="AlphaFoldDB" id="F0ZSZ8"/>
<dbReference type="OMA" id="ITSKIQW"/>
<dbReference type="Proteomes" id="UP000001064">
    <property type="component" value="Unassembled WGS sequence"/>
</dbReference>
<evidence type="ECO:0000256" key="1">
    <source>
        <dbReference type="ARBA" id="ARBA00004613"/>
    </source>
</evidence>
<dbReference type="InterPro" id="IPR004843">
    <property type="entry name" value="Calcineurin-like_PHP"/>
</dbReference>
<keyword evidence="3" id="KW-0964">Secreted</keyword>